<gene>
    <name evidence="2" type="ORF">HPBE_LOCUS9136</name>
</gene>
<organism evidence="3 4">
    <name type="scientific">Heligmosomoides polygyrus</name>
    <name type="common">Parasitic roundworm</name>
    <dbReference type="NCBI Taxonomy" id="6339"/>
    <lineage>
        <taxon>Eukaryota</taxon>
        <taxon>Metazoa</taxon>
        <taxon>Ecdysozoa</taxon>
        <taxon>Nematoda</taxon>
        <taxon>Chromadorea</taxon>
        <taxon>Rhabditida</taxon>
        <taxon>Rhabditina</taxon>
        <taxon>Rhabditomorpha</taxon>
        <taxon>Strongyloidea</taxon>
        <taxon>Heligmosomidae</taxon>
        <taxon>Heligmosomoides</taxon>
    </lineage>
</organism>
<feature type="transmembrane region" description="Helical" evidence="1">
    <location>
        <begin position="55"/>
        <end position="74"/>
    </location>
</feature>
<sequence length="118" mass="12628">MVSESYIPEIGGGLSLLDRPHYAVQRSQGVSNLAWLDRHLICVLLRDYRPLDCPILKLSSIIAIVYIVIIALLLPAQYDVANGLTGGHSYHASSDGGCGLCLNSGGYATVDDASERLA</sequence>
<reference evidence="2 3" key="1">
    <citation type="submission" date="2018-11" db="EMBL/GenBank/DDBJ databases">
        <authorList>
            <consortium name="Pathogen Informatics"/>
        </authorList>
    </citation>
    <scope>NUCLEOTIDE SEQUENCE [LARGE SCALE GENOMIC DNA]</scope>
</reference>
<keyword evidence="1" id="KW-0812">Transmembrane</keyword>
<accession>A0A3P8BS95</accession>
<evidence type="ECO:0000256" key="1">
    <source>
        <dbReference type="SAM" id="Phobius"/>
    </source>
</evidence>
<dbReference type="AlphaFoldDB" id="A0A183FNN8"/>
<name>A0A183FNN8_HELPZ</name>
<keyword evidence="1" id="KW-0472">Membrane</keyword>
<keyword evidence="3" id="KW-1185">Reference proteome</keyword>
<protein>
    <submittedName>
        <fullName evidence="2 4">Uncharacterized protein</fullName>
    </submittedName>
</protein>
<evidence type="ECO:0000313" key="2">
    <source>
        <dbReference type="EMBL" id="VDO79378.1"/>
    </source>
</evidence>
<dbReference type="EMBL" id="UZAH01026353">
    <property type="protein sequence ID" value="VDO79378.1"/>
    <property type="molecule type" value="Genomic_DNA"/>
</dbReference>
<evidence type="ECO:0000313" key="4">
    <source>
        <dbReference type="WBParaSite" id="HPBE_0000913501-mRNA-1"/>
    </source>
</evidence>
<dbReference type="Proteomes" id="UP000050761">
    <property type="component" value="Unassembled WGS sequence"/>
</dbReference>
<proteinExistence type="predicted"/>
<evidence type="ECO:0000313" key="3">
    <source>
        <dbReference type="Proteomes" id="UP000050761"/>
    </source>
</evidence>
<reference evidence="4" key="2">
    <citation type="submission" date="2019-09" db="UniProtKB">
        <authorList>
            <consortium name="WormBaseParasite"/>
        </authorList>
    </citation>
    <scope>IDENTIFICATION</scope>
</reference>
<keyword evidence="1" id="KW-1133">Transmembrane helix</keyword>
<accession>A0A183FNN8</accession>
<dbReference type="WBParaSite" id="HPBE_0000913501-mRNA-1">
    <property type="protein sequence ID" value="HPBE_0000913501-mRNA-1"/>
    <property type="gene ID" value="HPBE_0000913501"/>
</dbReference>